<dbReference type="InterPro" id="IPR050713">
    <property type="entry name" value="RTP_Phos/Ushers"/>
</dbReference>
<gene>
    <name evidence="2" type="ORF">L4923_25740</name>
</gene>
<evidence type="ECO:0000313" key="2">
    <source>
        <dbReference type="EMBL" id="MCG7508446.1"/>
    </source>
</evidence>
<dbReference type="PANTHER" id="PTHR46957">
    <property type="entry name" value="CYTOKINE RECEPTOR"/>
    <property type="match status" value="1"/>
</dbReference>
<dbReference type="SUPFAM" id="SSF51092">
    <property type="entry name" value="Vitelline membrane outer protein-I (VMO-I)"/>
    <property type="match status" value="1"/>
</dbReference>
<keyword evidence="3" id="KW-1185">Reference proteome</keyword>
<feature type="domain" description="Fibronectin type-III" evidence="1">
    <location>
        <begin position="891"/>
        <end position="987"/>
    </location>
</feature>
<feature type="domain" description="Fibronectin type-III" evidence="1">
    <location>
        <begin position="991"/>
        <end position="1084"/>
    </location>
</feature>
<dbReference type="InterPro" id="IPR036116">
    <property type="entry name" value="FN3_sf"/>
</dbReference>
<dbReference type="Pfam" id="PF00041">
    <property type="entry name" value="fn3"/>
    <property type="match status" value="10"/>
</dbReference>
<feature type="domain" description="Fibronectin type-III" evidence="1">
    <location>
        <begin position="801"/>
        <end position="887"/>
    </location>
</feature>
<dbReference type="CDD" id="cd00063">
    <property type="entry name" value="FN3"/>
    <property type="match status" value="11"/>
</dbReference>
<dbReference type="InterPro" id="IPR003961">
    <property type="entry name" value="FN3_dom"/>
</dbReference>
<protein>
    <submittedName>
        <fullName evidence="2">Fibronectin type III domain-containing protein</fullName>
    </submittedName>
</protein>
<feature type="domain" description="Fibronectin type-III" evidence="1">
    <location>
        <begin position="1176"/>
        <end position="1271"/>
    </location>
</feature>
<dbReference type="InterPro" id="IPR017946">
    <property type="entry name" value="PLC-like_Pdiesterase_TIM-brl"/>
</dbReference>
<reference evidence="2 3" key="1">
    <citation type="submission" date="2022-02" db="EMBL/GenBank/DDBJ databases">
        <title>Draft genome sequence of Mezorhizobium retamae strain IRAMC:0171 isolated from Retama raetam nodules.</title>
        <authorList>
            <person name="Bengaied R."/>
            <person name="Sbissi I."/>
            <person name="Huber K."/>
            <person name="Ghodbane F."/>
            <person name="Nouioui I."/>
            <person name="Tarhouni M."/>
            <person name="Gtari M."/>
        </authorList>
    </citation>
    <scope>NUCLEOTIDE SEQUENCE [LARGE SCALE GENOMIC DNA]</scope>
    <source>
        <strain evidence="2 3">IRAMC:0171</strain>
    </source>
</reference>
<feature type="domain" description="Fibronectin type-III" evidence="1">
    <location>
        <begin position="1637"/>
        <end position="1726"/>
    </location>
</feature>
<dbReference type="SMART" id="SM00060">
    <property type="entry name" value="FN3"/>
    <property type="match status" value="14"/>
</dbReference>
<dbReference type="Pfam" id="PF26178">
    <property type="entry name" value="PI-PLC_cat"/>
    <property type="match status" value="1"/>
</dbReference>
<dbReference type="Gene3D" id="3.20.20.190">
    <property type="entry name" value="Phosphatidylinositol (PI) phosphodiesterase"/>
    <property type="match status" value="1"/>
</dbReference>
<proteinExistence type="predicted"/>
<feature type="domain" description="Fibronectin type-III" evidence="1">
    <location>
        <begin position="1822"/>
        <end position="1909"/>
    </location>
</feature>
<feature type="domain" description="Fibronectin type-III" evidence="1">
    <location>
        <begin position="1272"/>
        <end position="1356"/>
    </location>
</feature>
<dbReference type="SUPFAM" id="SSF51695">
    <property type="entry name" value="PLC-like phosphodiesterases"/>
    <property type="match status" value="1"/>
</dbReference>
<dbReference type="Gene3D" id="2.60.40.10">
    <property type="entry name" value="Immunoglobulins"/>
    <property type="match status" value="12"/>
</dbReference>
<dbReference type="PROSITE" id="PS50853">
    <property type="entry name" value="FN3"/>
    <property type="match status" value="11"/>
</dbReference>
<feature type="domain" description="Fibronectin type-III" evidence="1">
    <location>
        <begin position="1732"/>
        <end position="1818"/>
    </location>
</feature>
<feature type="domain" description="Fibronectin type-III" evidence="1">
    <location>
        <begin position="1086"/>
        <end position="1174"/>
    </location>
</feature>
<evidence type="ECO:0000259" key="1">
    <source>
        <dbReference type="PROSITE" id="PS50853"/>
    </source>
</evidence>
<dbReference type="SUPFAM" id="SSF49265">
    <property type="entry name" value="Fibronectin type III"/>
    <property type="match status" value="7"/>
</dbReference>
<dbReference type="Proteomes" id="UP001201701">
    <property type="component" value="Unassembled WGS sequence"/>
</dbReference>
<comment type="caution">
    <text evidence="2">The sequence shown here is derived from an EMBL/GenBank/DDBJ whole genome shotgun (WGS) entry which is preliminary data.</text>
</comment>
<dbReference type="Pfam" id="PF03762">
    <property type="entry name" value="VOMI"/>
    <property type="match status" value="1"/>
</dbReference>
<accession>A0ABS9QP12</accession>
<feature type="domain" description="Fibronectin type-III" evidence="1">
    <location>
        <begin position="1548"/>
        <end position="1636"/>
    </location>
</feature>
<dbReference type="PANTHER" id="PTHR46957:SF3">
    <property type="entry name" value="CYTOKINE RECEPTOR"/>
    <property type="match status" value="1"/>
</dbReference>
<dbReference type="RefSeq" id="WP_239369957.1">
    <property type="nucleotide sequence ID" value="NZ_JAKREW010000042.1"/>
</dbReference>
<dbReference type="InterPro" id="IPR005515">
    <property type="entry name" value="VOMI"/>
</dbReference>
<organism evidence="2 3">
    <name type="scientific">Mesorhizobium retamae</name>
    <dbReference type="NCBI Taxonomy" id="2912854"/>
    <lineage>
        <taxon>Bacteria</taxon>
        <taxon>Pseudomonadati</taxon>
        <taxon>Pseudomonadota</taxon>
        <taxon>Alphaproteobacteria</taxon>
        <taxon>Hyphomicrobiales</taxon>
        <taxon>Phyllobacteriaceae</taxon>
        <taxon>Mesorhizobium</taxon>
    </lineage>
</organism>
<name>A0ABS9QP12_9HYPH</name>
<dbReference type="InterPro" id="IPR013783">
    <property type="entry name" value="Ig-like_fold"/>
</dbReference>
<feature type="domain" description="Fibronectin type-III" evidence="1">
    <location>
        <begin position="1359"/>
        <end position="1456"/>
    </location>
</feature>
<dbReference type="EMBL" id="JAKREW010000042">
    <property type="protein sequence ID" value="MCG7508446.1"/>
    <property type="molecule type" value="Genomic_DNA"/>
</dbReference>
<evidence type="ECO:0000313" key="3">
    <source>
        <dbReference type="Proteomes" id="UP001201701"/>
    </source>
</evidence>
<sequence length="2516" mass="277241">MFVIARQLVLLHTVFLLVLVSMAPARADRSWQAEPGTFLTPKSDASETAPYITDFSKPFNEYSWITVHNAYQGDMGDQLNRGMRGFMLDLHPGLLPDNEVYLCHPIPPMEECDNRGSNGQKFSDALKNTFIPFLKNNPDAVITLHLENYVSAENIEKAFNSVPEIESYIFNPMLFTDSRNSLYSGGSWPTLRQIIESGRRIIILDQRSESSKKYNVRGKEFFLLYDQHWSVENKYDLGIAIFTHDWDCTSRWGGSGGLGPEAVNPGQPQYAPPGEYFNETLIGDWKRLFVMNQFHSALGFAPDAASVDNDMSKLYRRVYKYCKEANTKYGLAAGDSGTYRQPNYIAIDHYKQSTTDLITFAATQTMGGIYFFNSRNANMHKEVICALPAGRNYYLRLKEMSCNKNTAKSLLMTGVKKGTQITLLDDRSENYSDDYATIYVKRDISLARSVVVDTFEKEFSDNPDYRIVYVKNTGLDGSVSVIHVEQNVPEDNFVDSRIVLHKGYNATGGVACTLDLKIPRSFSFKGSANEGCENNAAKSARILKAKAGTKVTLHDNKNVPDPECEDGCTEIHVKQDIRNPITIDDLDRSWSNNFVAVKNIREKIAGKVSSVDIDAPLFGGANVFPRSTLGDGHWGNWASNTSNCPSGQFVWGFRLKSERTRGNTDDTALNAVQLYCSRSAGASPITSREASWQDHTNGPVLCSESDGPVNGFSIRIEPRLKGGNDDTAAGNVRMVCRNAGRVLGVEPAAQWGNWSPTFKCPVGEAAIGFITRVEPDRGSYDDTALNGMRLLCGPYKKDIAAASNLRATAHDKTSITLAWQPASGGLDGISYDLMGPEGLVVEGLATTSYTVRNLSPGTEYRYYVVGRDGTGNISEPSLSMSQETSYDPLLAPSNLRSQPWGSPDTMLTWEPARGGYGGITYEVQIAKAELGSDAVFGKIVQIPILSGISHLLQGLEPGTDYEVRIEARDGKDNRSSTDRLRFNSGYPPLIGPNEFKTSGAIGVTDVPLSWAPASGGDGNYTYEISSLDSYGNETLLARTASTNLKLANLAPDTRYELTVRARDGQDKLSAEAPSITVTTDTYPPNQPANFTVKPSEGADGTTFIVSWNVSEDGAKPIHYDVFDQSGRVVTTTYQTATISGLVGGREYSFHVRARDRKNRHSEPSNRVTVAAARLLPPANLLVSRVDRDRITLEWGNAAGGSGTRHYQIFKNDDSVPIKDNLDEDPTGRNSYAITGLTLGETYTFKVRAIDPVSSLQSDFSVISQKTMIPVTAPVPRVTGHDAGSISLAWDASTGGDGPLEYRIFSGEHEVETTASTSYTITGLRSNTQYEFKVRAFDAVGNESVNPAVVTAKTDAVVTQPQDITVVAVDEASIELSWEPSMDEGANSSDGIRYDILTNDLGAPDERIAWNIRGTKYRLEELEPNKLYTFRVQAHDSQAHWSSPSLPIKHRAGTVPLPAPKDLRVENISRSGVEIAWDHRPVAERGTWYVIETATGTGKNARNDTDETGTFIPYLSEDIADRHTVTLYATDWSGNRSSSTAVSFFPPPIPTTPAVQIIEVDDTRATLAWGGTESQGDIRYEIRINGSGTVGDFTQATQFTVTGLKQNTQYSLGVRAVDSEGISSDWANVDVRTARPGTPSNLPNLRVAAMNDDSVTLAWDPLPSGQRLPQYRILKNRELVQTTNQTHYKIENLSPATHYTFALQEIDGNGQKLSLSRTISIFTDPESSLPLAAPSGLRIVTVTDTSLSIAWDPVSGGTGNITYEIYKDGKLTARRAGQTSHTFDELKPMTRYAFFVKAVDEDQNRSAASDELLHETERGSPERPDRLRIVSSDVTTVNLAWNPPRNAVGTTRYHVYKDDVEVDTVDTAEFALTELEPEHAYRIHVIAEDDRGERSEPSKMLPVKGLSKAPDHHDWMIWQDTESSIDGNDGEGGLTRNLGFVVYDPDQGPAELLSGYRLGYSRLRIALFDGEGRSTFVWFRGYRNQGICLTGTLNSTANCGGNRTAWNIKYVPQDNPELRGVVNGVIRLSGRDADITMWRSEIVIHVKIQSRIENFHIPEVRARTVGFYWDPLLVNPDEQRRITYHLFYDGNGPVRCSAHYGCGLIGLTWGELHTFRVEGLYSRNVVARSDILTVRLPSFPTDEKTWKFAPDQQSEIKGLLTGEHFAERLGFVAFDEKVGETKLLSDQKPGYSVLAIPVKNNRGTINVVKFRGYRHQGSCVNLALNSTSDCAGAQTEWEIKYAPEDNPNLAGGLRGTIRLAARSLQDKEWGAEIAIAVEISSVARNLEAVEIGSSRIGLSWSPAPSPLYSDGDVSYKVYKNGTEIATTNDSHIDIMGLASGQNYAFKVKPWYPENGDNKYAAESNELDVRTLDAAPNRQEWEFTADTKSAIVGTLADAEAKNIGLVALSPDQGPTSLVQLQLGFSLLSIPLRDQLGRTRRIPFLASRLLASANCLLTINSTANCTTSPNAIPGWRIEYPVVPELSEIYTGTIRLAARDWYKQDWRSEVLIDVKIAPAQ</sequence>
<dbReference type="InterPro" id="IPR036706">
    <property type="entry name" value="VOMI_sf"/>
</dbReference>
<dbReference type="Gene3D" id="2.100.10.20">
    <property type="entry name" value="Vitelline membrane outer layer protein I (VOMI)"/>
    <property type="match status" value="1"/>
</dbReference>